<organism evidence="1">
    <name type="scientific">Myoviridae sp. ctCo31</name>
    <dbReference type="NCBI Taxonomy" id="2825053"/>
    <lineage>
        <taxon>Viruses</taxon>
        <taxon>Duplodnaviria</taxon>
        <taxon>Heunggongvirae</taxon>
        <taxon>Uroviricota</taxon>
        <taxon>Caudoviricetes</taxon>
    </lineage>
</organism>
<protein>
    <submittedName>
        <fullName evidence="1">Uncharacterized protein</fullName>
    </submittedName>
</protein>
<evidence type="ECO:0000313" key="1">
    <source>
        <dbReference type="EMBL" id="DAF95668.1"/>
    </source>
</evidence>
<name>A0A8S5UML7_9CAUD</name>
<reference evidence="1" key="1">
    <citation type="journal article" date="2021" name="Proc. Natl. Acad. Sci. U.S.A.">
        <title>A Catalog of Tens of Thousands of Viruses from Human Metagenomes Reveals Hidden Associations with Chronic Diseases.</title>
        <authorList>
            <person name="Tisza M.J."/>
            <person name="Buck C.B."/>
        </authorList>
    </citation>
    <scope>NUCLEOTIDE SEQUENCE</scope>
    <source>
        <strain evidence="1">CtCo31</strain>
    </source>
</reference>
<proteinExistence type="predicted"/>
<accession>A0A8S5UML7</accession>
<sequence length="40" mass="4851">MLEFLIVYLFDIIRLPYNYSVFLNIYSDFLLNFIDASRTP</sequence>
<dbReference type="EMBL" id="BK016109">
    <property type="protein sequence ID" value="DAF95668.1"/>
    <property type="molecule type" value="Genomic_DNA"/>
</dbReference>